<dbReference type="PRINTS" id="PR00984">
    <property type="entry name" value="TRNASYNTHILE"/>
</dbReference>
<dbReference type="InterPro" id="IPR014729">
    <property type="entry name" value="Rossmann-like_a/b/a_fold"/>
</dbReference>
<evidence type="ECO:0000256" key="3">
    <source>
        <dbReference type="ARBA" id="ARBA00022741"/>
    </source>
</evidence>
<evidence type="ECO:0000259" key="8">
    <source>
        <dbReference type="Pfam" id="PF00133"/>
    </source>
</evidence>
<dbReference type="GO" id="GO:0006428">
    <property type="term" value="P:isoleucyl-tRNA aminoacylation"/>
    <property type="evidence" value="ECO:0007669"/>
    <property type="project" value="InterPro"/>
</dbReference>
<reference evidence="10" key="1">
    <citation type="journal article" date="2020" name="Nature">
        <title>Giant virus diversity and host interactions through global metagenomics.</title>
        <authorList>
            <person name="Schulz F."/>
            <person name="Roux S."/>
            <person name="Paez-Espino D."/>
            <person name="Jungbluth S."/>
            <person name="Walsh D.A."/>
            <person name="Denef V.J."/>
            <person name="McMahon K.D."/>
            <person name="Konstantinidis K.T."/>
            <person name="Eloe-Fadrosh E.A."/>
            <person name="Kyrpides N.C."/>
            <person name="Woyke T."/>
        </authorList>
    </citation>
    <scope>NUCLEOTIDE SEQUENCE</scope>
    <source>
        <strain evidence="10">GVMAG-M-3300024336-7</strain>
    </source>
</reference>
<sequence>MSEDKRDATLWERVVMEKWTDSSTEADMSFGSHIYDRIDELHVGLPKHVLYDGPPFATGSMHYGHACVGIYKDIDTRFHSMNSFDVSRKIGWDTHGIPVENIANHELGITSKSDVYEMGIGKYNNKCEEIIKTCESDWSKKTERLARWVNSRGAYHTCDPEYMESVWWTFAELYKKDLVYHGMKICPYSTGLGTPLSNSEAKDGYRLTLDTSICVGVQIQKHELKPESAFILDVPEVYLVVWTTTIWTLPSNMSVCVNPDINYILIRDKKTELFLIIGENGIKTIYTKKELKKNPYEIITKFSGECLVGLRYTPLFGDPDRTLFVCGDSYVTDKSGTGVVHMAPAHGIDDYRVCVTNGVIERDGSDMLCFVNDGGCFREDITDMDNKLSIIIGRYFKDTENEIVSLIKEMGRGEIIRLSQCEHDYPFCPRTKTPLIYKPVNGWFVNIQKIKTRMIELNDAVRWHPEHIGSGRFLNWLKNAEDWCISRDRFWGTPIPIWTDGDEHFECIGSIEELCSRMCIKSDTTDLVKILQEKLINDLHRESIDEITILSKDGTKKLHRIPYVLDCWFESGSMPWAQHHYPFENVKKFECEFPADFVCEGLDQTRGWFYSLMALSTAIFNKAPYRNVMVSGIIVGKDGKKLSKSDKNYTDLSDILERYGAEPLRFRAVNSGLSKAQSVTISESSLQDATRDVILQLANSLNFMTEHGLAFKSVNGVGITEKKIEMRSMTSGLPITDQMDIWILCETKRWHACMQHALRTYEYSTLGKHILEFIKTLNTQYIRLNYQRLKGRSSDPKSWHSSLLTLCYVLHDLAITIAPVLPFMAEHIFQRLKEHFMPDLEVSVHCCLYEMLFCKNQNKKSPVTIERFISMDELGKKTRGTILSGSEDTTYSLGIMDCGRLSPKYIDQLAEDLQLLELRIIPLHKYKNIVCEPNLSVIGKHMKKDTKDAIKIISKLSQKDLLDFRERGYFAGFMGDRLITIMSSYVRFSIELNIDLIISDELFGDVAGDDLIWKTCPTTGRTFIMDVRQNDKTKRSMIERELVQIIQRTRQKAGIRIMDPIWIFYEFSADLMPFVDSCKLAERTRVSFYNGVAPDGCHIITEKCGVVERPWIVDGSYNIRICNDVTDEMLKKYSEYIYE</sequence>
<dbReference type="PANTHER" id="PTHR42780">
    <property type="entry name" value="SOLEUCYL-TRNA SYNTHETASE"/>
    <property type="match status" value="1"/>
</dbReference>
<dbReference type="Gene3D" id="1.10.730.10">
    <property type="entry name" value="Isoleucyl-tRNA Synthetase, Domain 1"/>
    <property type="match status" value="1"/>
</dbReference>
<dbReference type="InterPro" id="IPR009080">
    <property type="entry name" value="tRNAsynth_Ia_anticodon-bd"/>
</dbReference>
<keyword evidence="3" id="KW-0547">Nucleotide-binding</keyword>
<name>A0A6C0IWW7_9ZZZZ</name>
<dbReference type="SUPFAM" id="SSF50677">
    <property type="entry name" value="ValRS/IleRS/LeuRS editing domain"/>
    <property type="match status" value="1"/>
</dbReference>
<evidence type="ECO:0000256" key="7">
    <source>
        <dbReference type="ARBA" id="ARBA00048359"/>
    </source>
</evidence>
<dbReference type="InterPro" id="IPR001412">
    <property type="entry name" value="aa-tRNA-synth_I_CS"/>
</dbReference>
<evidence type="ECO:0000313" key="10">
    <source>
        <dbReference type="EMBL" id="QHT96906.1"/>
    </source>
</evidence>
<dbReference type="EMBL" id="MN740269">
    <property type="protein sequence ID" value="QHT96906.1"/>
    <property type="molecule type" value="Genomic_DNA"/>
</dbReference>
<feature type="domain" description="Methionyl/Valyl/Leucyl/Isoleucyl-tRNA synthetase anticodon-binding" evidence="9">
    <location>
        <begin position="740"/>
        <end position="835"/>
    </location>
</feature>
<dbReference type="Pfam" id="PF00133">
    <property type="entry name" value="tRNA-synt_1"/>
    <property type="match status" value="1"/>
</dbReference>
<dbReference type="EC" id="6.1.1.5" evidence="1"/>
<dbReference type="SUPFAM" id="SSF52374">
    <property type="entry name" value="Nucleotidylyl transferase"/>
    <property type="match status" value="1"/>
</dbReference>
<evidence type="ECO:0000256" key="5">
    <source>
        <dbReference type="ARBA" id="ARBA00022917"/>
    </source>
</evidence>
<comment type="catalytic activity">
    <reaction evidence="7">
        <text>tRNA(Ile) + L-isoleucine + ATP = L-isoleucyl-tRNA(Ile) + AMP + diphosphate</text>
        <dbReference type="Rhea" id="RHEA:11060"/>
        <dbReference type="Rhea" id="RHEA-COMP:9666"/>
        <dbReference type="Rhea" id="RHEA-COMP:9695"/>
        <dbReference type="ChEBI" id="CHEBI:30616"/>
        <dbReference type="ChEBI" id="CHEBI:33019"/>
        <dbReference type="ChEBI" id="CHEBI:58045"/>
        <dbReference type="ChEBI" id="CHEBI:78442"/>
        <dbReference type="ChEBI" id="CHEBI:78528"/>
        <dbReference type="ChEBI" id="CHEBI:456215"/>
        <dbReference type="EC" id="6.1.1.5"/>
    </reaction>
</comment>
<dbReference type="InterPro" id="IPR023586">
    <property type="entry name" value="Ile-tRNA-ligase_type2"/>
</dbReference>
<feature type="domain" description="Aminoacyl-tRNA synthetase class Ia" evidence="8">
    <location>
        <begin position="35"/>
        <end position="676"/>
    </location>
</feature>
<dbReference type="Gene3D" id="3.40.50.620">
    <property type="entry name" value="HUPs"/>
    <property type="match status" value="2"/>
</dbReference>
<dbReference type="InterPro" id="IPR009008">
    <property type="entry name" value="Val/Leu/Ile-tRNA-synth_edit"/>
</dbReference>
<dbReference type="GO" id="GO:0002161">
    <property type="term" value="F:aminoacyl-tRNA deacylase activity"/>
    <property type="evidence" value="ECO:0007669"/>
    <property type="project" value="InterPro"/>
</dbReference>
<dbReference type="Pfam" id="PF08264">
    <property type="entry name" value="Anticodon_1"/>
    <property type="match status" value="1"/>
</dbReference>
<keyword evidence="2" id="KW-0436">Ligase</keyword>
<dbReference type="PANTHER" id="PTHR42780:SF1">
    <property type="entry name" value="ISOLEUCINE--TRNA LIGASE, CYTOPLASMIC"/>
    <property type="match status" value="1"/>
</dbReference>
<dbReference type="SUPFAM" id="SSF47323">
    <property type="entry name" value="Anticodon-binding domain of a subclass of class I aminoacyl-tRNA synthetases"/>
    <property type="match status" value="1"/>
</dbReference>
<dbReference type="GO" id="GO:0005524">
    <property type="term" value="F:ATP binding"/>
    <property type="evidence" value="ECO:0007669"/>
    <property type="project" value="UniProtKB-KW"/>
</dbReference>
<evidence type="ECO:0000259" key="9">
    <source>
        <dbReference type="Pfam" id="PF08264"/>
    </source>
</evidence>
<keyword evidence="5" id="KW-0648">Protein biosynthesis</keyword>
<dbReference type="InterPro" id="IPR013155">
    <property type="entry name" value="M/V/L/I-tRNA-synth_anticd-bd"/>
</dbReference>
<dbReference type="Gene3D" id="3.90.740.10">
    <property type="entry name" value="Valyl/Leucyl/Isoleucyl-tRNA synthetase, editing domain"/>
    <property type="match status" value="1"/>
</dbReference>
<accession>A0A6C0IWW7</accession>
<proteinExistence type="predicted"/>
<keyword evidence="6" id="KW-0030">Aminoacyl-tRNA synthetase</keyword>
<protein>
    <recommendedName>
        <fullName evidence="1">isoleucine--tRNA ligase</fullName>
        <ecNumber evidence="1">6.1.1.5</ecNumber>
    </recommendedName>
</protein>
<evidence type="ECO:0000256" key="2">
    <source>
        <dbReference type="ARBA" id="ARBA00022598"/>
    </source>
</evidence>
<dbReference type="InterPro" id="IPR002300">
    <property type="entry name" value="aa-tRNA-synth_Ia"/>
</dbReference>
<keyword evidence="4" id="KW-0067">ATP-binding</keyword>
<evidence type="ECO:0000256" key="1">
    <source>
        <dbReference type="ARBA" id="ARBA00013165"/>
    </source>
</evidence>
<dbReference type="InterPro" id="IPR002301">
    <property type="entry name" value="Ile-tRNA-ligase"/>
</dbReference>
<dbReference type="NCBIfam" id="TIGR00392">
    <property type="entry name" value="ileS"/>
    <property type="match status" value="1"/>
</dbReference>
<dbReference type="GO" id="GO:0004822">
    <property type="term" value="F:isoleucine-tRNA ligase activity"/>
    <property type="evidence" value="ECO:0007669"/>
    <property type="project" value="UniProtKB-EC"/>
</dbReference>
<evidence type="ECO:0000256" key="6">
    <source>
        <dbReference type="ARBA" id="ARBA00023146"/>
    </source>
</evidence>
<evidence type="ECO:0000256" key="4">
    <source>
        <dbReference type="ARBA" id="ARBA00022840"/>
    </source>
</evidence>
<dbReference type="AlphaFoldDB" id="A0A6C0IWW7"/>
<organism evidence="10">
    <name type="scientific">viral metagenome</name>
    <dbReference type="NCBI Taxonomy" id="1070528"/>
    <lineage>
        <taxon>unclassified sequences</taxon>
        <taxon>metagenomes</taxon>
        <taxon>organismal metagenomes</taxon>
    </lineage>
</organism>
<dbReference type="PROSITE" id="PS00178">
    <property type="entry name" value="AA_TRNA_LIGASE_I"/>
    <property type="match status" value="1"/>
</dbReference>